<keyword evidence="2" id="KW-0813">Transport</keyword>
<feature type="transmembrane region" description="Helical" evidence="8">
    <location>
        <begin position="203"/>
        <end position="221"/>
    </location>
</feature>
<keyword evidence="11" id="KW-1185">Reference proteome</keyword>
<keyword evidence="4 8" id="KW-0812">Transmembrane</keyword>
<dbReference type="PROSITE" id="PS50850">
    <property type="entry name" value="MFS"/>
    <property type="match status" value="1"/>
</dbReference>
<protein>
    <submittedName>
        <fullName evidence="10">MFS transporter</fullName>
    </submittedName>
</protein>
<dbReference type="SUPFAM" id="SSF103473">
    <property type="entry name" value="MFS general substrate transporter"/>
    <property type="match status" value="1"/>
</dbReference>
<feature type="transmembrane region" description="Helical" evidence="8">
    <location>
        <begin position="438"/>
        <end position="459"/>
    </location>
</feature>
<evidence type="ECO:0000256" key="5">
    <source>
        <dbReference type="ARBA" id="ARBA00022989"/>
    </source>
</evidence>
<keyword evidence="5 8" id="KW-1133">Transmembrane helix</keyword>
<evidence type="ECO:0000313" key="11">
    <source>
        <dbReference type="Proteomes" id="UP000334380"/>
    </source>
</evidence>
<evidence type="ECO:0000256" key="3">
    <source>
        <dbReference type="ARBA" id="ARBA00022475"/>
    </source>
</evidence>
<feature type="transmembrane region" description="Helical" evidence="8">
    <location>
        <begin position="411"/>
        <end position="432"/>
    </location>
</feature>
<feature type="transmembrane region" description="Helical" evidence="8">
    <location>
        <begin position="316"/>
        <end position="335"/>
    </location>
</feature>
<evidence type="ECO:0000256" key="1">
    <source>
        <dbReference type="ARBA" id="ARBA00004651"/>
    </source>
</evidence>
<dbReference type="CDD" id="cd17369">
    <property type="entry name" value="MFS_ShiA_like"/>
    <property type="match status" value="1"/>
</dbReference>
<feature type="domain" description="Major facilitator superfamily (MFS) profile" evidence="9">
    <location>
        <begin position="54"/>
        <end position="463"/>
    </location>
</feature>
<dbReference type="PROSITE" id="PS00217">
    <property type="entry name" value="SUGAR_TRANSPORT_2"/>
    <property type="match status" value="1"/>
</dbReference>
<feature type="transmembrane region" description="Helical" evidence="8">
    <location>
        <begin position="157"/>
        <end position="182"/>
    </location>
</feature>
<accession>A0A5E4T8E5</accession>
<dbReference type="Gene3D" id="1.20.1250.20">
    <property type="entry name" value="MFS general substrate transporter like domains"/>
    <property type="match status" value="2"/>
</dbReference>
<keyword evidence="3" id="KW-1003">Cell membrane</keyword>
<feature type="transmembrane region" description="Helical" evidence="8">
    <location>
        <begin position="91"/>
        <end position="115"/>
    </location>
</feature>
<feature type="transmembrane region" description="Helical" evidence="8">
    <location>
        <begin position="227"/>
        <end position="246"/>
    </location>
</feature>
<comment type="subcellular location">
    <subcellularLocation>
        <location evidence="1">Cell membrane</location>
        <topology evidence="1">Multi-pass membrane protein</topology>
    </subcellularLocation>
</comment>
<keyword evidence="6 8" id="KW-0472">Membrane</keyword>
<feature type="transmembrane region" description="Helical" evidence="8">
    <location>
        <begin position="347"/>
        <end position="366"/>
    </location>
</feature>
<evidence type="ECO:0000256" key="8">
    <source>
        <dbReference type="SAM" id="Phobius"/>
    </source>
</evidence>
<dbReference type="GO" id="GO:0022857">
    <property type="term" value="F:transmembrane transporter activity"/>
    <property type="evidence" value="ECO:0007669"/>
    <property type="project" value="InterPro"/>
</dbReference>
<gene>
    <name evidence="10" type="ORF">PTE31013_01289</name>
</gene>
<dbReference type="InterPro" id="IPR011701">
    <property type="entry name" value="MFS"/>
</dbReference>
<evidence type="ECO:0000256" key="4">
    <source>
        <dbReference type="ARBA" id="ARBA00022692"/>
    </source>
</evidence>
<dbReference type="EMBL" id="CABPRU010000002">
    <property type="protein sequence ID" value="VVD84360.1"/>
    <property type="molecule type" value="Genomic_DNA"/>
</dbReference>
<evidence type="ECO:0000259" key="9">
    <source>
        <dbReference type="PROSITE" id="PS50850"/>
    </source>
</evidence>
<feature type="transmembrane region" description="Helical" evidence="8">
    <location>
        <begin position="127"/>
        <end position="151"/>
    </location>
</feature>
<feature type="transmembrane region" description="Helical" evidence="8">
    <location>
        <begin position="372"/>
        <end position="390"/>
    </location>
</feature>
<evidence type="ECO:0000313" key="10">
    <source>
        <dbReference type="EMBL" id="VVD84360.1"/>
    </source>
</evidence>
<dbReference type="FunFam" id="1.20.1250.20:FF:000001">
    <property type="entry name" value="Dicarboxylate MFS transporter"/>
    <property type="match status" value="1"/>
</dbReference>
<organism evidence="10 11">
    <name type="scientific">Pandoraea terrigena</name>
    <dbReference type="NCBI Taxonomy" id="2508292"/>
    <lineage>
        <taxon>Bacteria</taxon>
        <taxon>Pseudomonadati</taxon>
        <taxon>Pseudomonadota</taxon>
        <taxon>Betaproteobacteria</taxon>
        <taxon>Burkholderiales</taxon>
        <taxon>Burkholderiaceae</taxon>
        <taxon>Pandoraea</taxon>
    </lineage>
</organism>
<dbReference type="AlphaFoldDB" id="A0A5E4T8E5"/>
<feature type="region of interest" description="Disordered" evidence="7">
    <location>
        <begin position="26"/>
        <end position="46"/>
    </location>
</feature>
<dbReference type="Proteomes" id="UP000334380">
    <property type="component" value="Unassembled WGS sequence"/>
</dbReference>
<dbReference type="InterPro" id="IPR036259">
    <property type="entry name" value="MFS_trans_sf"/>
</dbReference>
<sequence>MSRYPLAGSGHPADIANPLETSMTTFSDTRDARPTDATPSVAATDHQRANKGRLATASMVGTTLEWYDFTVYNTLAALVFNHLFFPSVDPLVGTILALSTYAVGYVSRPLGGFVFGNLGDKIGRRAVLVLTLVLMGLTTGLMGLLPTYASIGIWSPVLLVALRFVQGVALGGEWAGAVLLSVEHGDQRKRGLNASWTQVGPSFGTLIATGLIALITLSISPDDFLAWGWRLPFLLSLVLVGFGLWVRRGVEETPMFEAIQHSARQAEMPIADVFRSHWRNLLVAGGSRIGSDVLYALMVVFTLTYVTGTLHLSRPLALTAVLVGTAFNALTVPLFGALSDKLGRRPVYGFGVLCAVAWAYGFFVLLDTSHPALIVLSVVIGLVIHAMMYGPQAAFVTEQFPTRVRYAGSSLAYTLAGILGGGFAPLIIVTLYKEFGTTVSVSLYVTAALVVTAIALLAARETAHQPLKD</sequence>
<dbReference type="InterPro" id="IPR020846">
    <property type="entry name" value="MFS_dom"/>
</dbReference>
<evidence type="ECO:0000256" key="7">
    <source>
        <dbReference type="SAM" id="MobiDB-lite"/>
    </source>
</evidence>
<name>A0A5E4T8E5_9BURK</name>
<proteinExistence type="predicted"/>
<evidence type="ECO:0000256" key="6">
    <source>
        <dbReference type="ARBA" id="ARBA00023136"/>
    </source>
</evidence>
<dbReference type="PANTHER" id="PTHR43045:SF1">
    <property type="entry name" value="SHIKIMATE TRANSPORTER"/>
    <property type="match status" value="1"/>
</dbReference>
<dbReference type="Pfam" id="PF07690">
    <property type="entry name" value="MFS_1"/>
    <property type="match status" value="1"/>
</dbReference>
<feature type="region of interest" description="Disordered" evidence="7">
    <location>
        <begin position="1"/>
        <end position="20"/>
    </location>
</feature>
<feature type="transmembrane region" description="Helical" evidence="8">
    <location>
        <begin position="293"/>
        <end position="310"/>
    </location>
</feature>
<dbReference type="GO" id="GO:0005886">
    <property type="term" value="C:plasma membrane"/>
    <property type="evidence" value="ECO:0007669"/>
    <property type="project" value="UniProtKB-SubCell"/>
</dbReference>
<dbReference type="PANTHER" id="PTHR43045">
    <property type="entry name" value="SHIKIMATE TRANSPORTER"/>
    <property type="match status" value="1"/>
</dbReference>
<evidence type="ECO:0000256" key="2">
    <source>
        <dbReference type="ARBA" id="ARBA00022448"/>
    </source>
</evidence>
<dbReference type="InterPro" id="IPR005829">
    <property type="entry name" value="Sugar_transporter_CS"/>
</dbReference>
<reference evidence="10 11" key="1">
    <citation type="submission" date="2019-08" db="EMBL/GenBank/DDBJ databases">
        <authorList>
            <person name="Peeters C."/>
        </authorList>
    </citation>
    <scope>NUCLEOTIDE SEQUENCE [LARGE SCALE GENOMIC DNA]</scope>
    <source>
        <strain evidence="10 11">LMG 31013</strain>
    </source>
</reference>